<dbReference type="GO" id="GO:0005737">
    <property type="term" value="C:cytoplasm"/>
    <property type="evidence" value="ECO:0007669"/>
    <property type="project" value="TreeGrafter"/>
</dbReference>
<dbReference type="EMBL" id="CBTN010000002">
    <property type="protein sequence ID" value="CDH48882.1"/>
    <property type="molecule type" value="Genomic_DNA"/>
</dbReference>
<dbReference type="InterPro" id="IPR027267">
    <property type="entry name" value="AH/BAR_dom_sf"/>
</dbReference>
<evidence type="ECO:0000313" key="5">
    <source>
        <dbReference type="Proteomes" id="UP000027586"/>
    </source>
</evidence>
<dbReference type="Gene3D" id="1.10.555.10">
    <property type="entry name" value="Rho GTPase activation protein"/>
    <property type="match status" value="1"/>
</dbReference>
<dbReference type="GO" id="GO:0007165">
    <property type="term" value="P:signal transduction"/>
    <property type="evidence" value="ECO:0007669"/>
    <property type="project" value="InterPro"/>
</dbReference>
<feature type="compositionally biased region" description="Basic and acidic residues" evidence="2">
    <location>
        <begin position="167"/>
        <end position="176"/>
    </location>
</feature>
<dbReference type="OrthoDB" id="79452at2759"/>
<sequence length="558" mass="63611">MGKPRKGSSTTSRQGDSEDMPLPNLASHLDFIDQLLQWNLQDLDHFIAVLKQRIAAEEVYIQALNAIECLPPTPPCTMLPKFDKETTYAKALAQYESSIKRTVSGRRELVTTMQHQLEVLHILKDHQQKRHLKINTTLGEKNSNYLSYRIHDLAESQRNYKNKCAELEQEDSREVEGTQGSNEVRDVETTKQLHRRSRAGLHAIRAHLAKAHVLEHNHRIAKLKHQVVDADREYRKSVLFLEGLRKKQLKTSHLATKHIEILFMDKSEIAKSVLRNILVVEQAVQGREMSMTQSMTQTSESMNGMDDMALFTKGYGMLQFDVPDAVVYEHYIHGQLKDVQFGTSLKVYAEVHKRNVPLLVEQCIQAVERMGGLQKEGIYRISGRQTAVNTLKLEFEKDEQKVDIDQYDIFTIASVLKVYLRELEEPLVAMSPKQQTEYTGTDDDAYRLHILEVQLAQLSEPHRLTLQILIEHLARIAANAKVNKMTASNLAMIFTPAILHDEQAPDKVLLDLISHQEALFAKITRKNKEDQLGRSSLDDQGSLASSLEYKAHAPTPHP</sequence>
<protein>
    <submittedName>
        <fullName evidence="4">-domain-containing protein</fullName>
    </submittedName>
</protein>
<dbReference type="InterPro" id="IPR050729">
    <property type="entry name" value="Rho-GAP"/>
</dbReference>
<evidence type="ECO:0000256" key="1">
    <source>
        <dbReference type="ARBA" id="ARBA00022468"/>
    </source>
</evidence>
<name>A0A068RGW0_9FUNG</name>
<dbReference type="STRING" id="1263082.A0A068RGW0"/>
<dbReference type="Proteomes" id="UP000027586">
    <property type="component" value="Unassembled WGS sequence"/>
</dbReference>
<organism evidence="4 5">
    <name type="scientific">Lichtheimia corymbifera JMRC:FSU:9682</name>
    <dbReference type="NCBI Taxonomy" id="1263082"/>
    <lineage>
        <taxon>Eukaryota</taxon>
        <taxon>Fungi</taxon>
        <taxon>Fungi incertae sedis</taxon>
        <taxon>Mucoromycota</taxon>
        <taxon>Mucoromycotina</taxon>
        <taxon>Mucoromycetes</taxon>
        <taxon>Mucorales</taxon>
        <taxon>Lichtheimiaceae</taxon>
        <taxon>Lichtheimia</taxon>
    </lineage>
</organism>
<dbReference type="PANTHER" id="PTHR23176">
    <property type="entry name" value="RHO/RAC/CDC GTPASE-ACTIVATING PROTEIN"/>
    <property type="match status" value="1"/>
</dbReference>
<evidence type="ECO:0000259" key="3">
    <source>
        <dbReference type="PROSITE" id="PS50238"/>
    </source>
</evidence>
<dbReference type="SUPFAM" id="SSF48350">
    <property type="entry name" value="GTPase activation domain, GAP"/>
    <property type="match status" value="1"/>
</dbReference>
<reference evidence="4" key="1">
    <citation type="submission" date="2013-08" db="EMBL/GenBank/DDBJ databases">
        <title>Gene expansion shapes genome architecture in the human pathogen Lichtheimia corymbifera: an evolutionary genomics analysis in the ancient terrestrial Mucorales (Mucoromycotina).</title>
        <authorList>
            <person name="Schwartze V.U."/>
            <person name="Winter S."/>
            <person name="Shelest E."/>
            <person name="Marcet-Houben M."/>
            <person name="Horn F."/>
            <person name="Wehner S."/>
            <person name="Hoffmann K."/>
            <person name="Riege K."/>
            <person name="Sammeth M."/>
            <person name="Nowrousian M."/>
            <person name="Valiante V."/>
            <person name="Linde J."/>
            <person name="Jacobsen I.D."/>
            <person name="Marz M."/>
            <person name="Brakhage A.A."/>
            <person name="Gabaldon T."/>
            <person name="Bocker S."/>
            <person name="Voigt K."/>
        </authorList>
    </citation>
    <scope>NUCLEOTIDE SEQUENCE [LARGE SCALE GENOMIC DNA]</scope>
    <source>
        <strain evidence="4">FSU 9682</strain>
    </source>
</reference>
<comment type="caution">
    <text evidence="4">The sequence shown here is derived from an EMBL/GenBank/DDBJ whole genome shotgun (WGS) entry which is preliminary data.</text>
</comment>
<gene>
    <name evidence="4" type="ORF">LCOR_00650.1</name>
</gene>
<dbReference type="SUPFAM" id="SSF103657">
    <property type="entry name" value="BAR/IMD domain-like"/>
    <property type="match status" value="1"/>
</dbReference>
<dbReference type="AlphaFoldDB" id="A0A068RGW0"/>
<dbReference type="Pfam" id="PF00620">
    <property type="entry name" value="RhoGAP"/>
    <property type="match status" value="1"/>
</dbReference>
<keyword evidence="1" id="KW-0343">GTPase activation</keyword>
<dbReference type="PANTHER" id="PTHR23176:SF134">
    <property type="entry name" value="RHO-TYPE GTPASE-ACTIVATING PROTEIN"/>
    <property type="match status" value="1"/>
</dbReference>
<dbReference type="InterPro" id="IPR008936">
    <property type="entry name" value="Rho_GTPase_activation_prot"/>
</dbReference>
<dbReference type="CDD" id="cd00159">
    <property type="entry name" value="RhoGAP"/>
    <property type="match status" value="1"/>
</dbReference>
<dbReference type="PROSITE" id="PS50238">
    <property type="entry name" value="RHOGAP"/>
    <property type="match status" value="1"/>
</dbReference>
<dbReference type="InterPro" id="IPR000198">
    <property type="entry name" value="RhoGAP_dom"/>
</dbReference>
<keyword evidence="5" id="KW-1185">Reference proteome</keyword>
<feature type="region of interest" description="Disordered" evidence="2">
    <location>
        <begin position="167"/>
        <end position="193"/>
    </location>
</feature>
<evidence type="ECO:0000313" key="4">
    <source>
        <dbReference type="EMBL" id="CDH48882.1"/>
    </source>
</evidence>
<dbReference type="SMART" id="SM00324">
    <property type="entry name" value="RhoGAP"/>
    <property type="match status" value="1"/>
</dbReference>
<dbReference type="VEuPathDB" id="FungiDB:LCOR_00650.1"/>
<feature type="region of interest" description="Disordered" evidence="2">
    <location>
        <begin position="530"/>
        <end position="558"/>
    </location>
</feature>
<dbReference type="Gene3D" id="1.20.1270.60">
    <property type="entry name" value="Arfaptin homology (AH) domain/BAR domain"/>
    <property type="match status" value="1"/>
</dbReference>
<accession>A0A068RGW0</accession>
<evidence type="ECO:0000256" key="2">
    <source>
        <dbReference type="SAM" id="MobiDB-lite"/>
    </source>
</evidence>
<dbReference type="GO" id="GO:0005096">
    <property type="term" value="F:GTPase activator activity"/>
    <property type="evidence" value="ECO:0007669"/>
    <property type="project" value="UniProtKB-KW"/>
</dbReference>
<proteinExistence type="predicted"/>
<feature type="domain" description="Rho-GAP" evidence="3">
    <location>
        <begin position="343"/>
        <end position="532"/>
    </location>
</feature>
<feature type="region of interest" description="Disordered" evidence="2">
    <location>
        <begin position="1"/>
        <end position="20"/>
    </location>
</feature>